<evidence type="ECO:0000313" key="5">
    <source>
        <dbReference type="Proteomes" id="UP000630149"/>
    </source>
</evidence>
<dbReference type="EMBL" id="BMOB01000014">
    <property type="protein sequence ID" value="GGI92900.1"/>
    <property type="molecule type" value="Genomic_DNA"/>
</dbReference>
<dbReference type="NCBIfam" id="TIGR01730">
    <property type="entry name" value="RND_mfp"/>
    <property type="match status" value="1"/>
</dbReference>
<dbReference type="Proteomes" id="UP000630149">
    <property type="component" value="Unassembled WGS sequence"/>
</dbReference>
<comment type="similarity">
    <text evidence="1">Belongs to the membrane fusion protein (MFP) (TC 8.A.1) family.</text>
</comment>
<feature type="domain" description="CusB-like beta-barrel" evidence="3">
    <location>
        <begin position="196"/>
        <end position="252"/>
    </location>
</feature>
<dbReference type="SUPFAM" id="SSF111369">
    <property type="entry name" value="HlyD-like secretion proteins"/>
    <property type="match status" value="1"/>
</dbReference>
<dbReference type="Gene3D" id="2.40.50.100">
    <property type="match status" value="1"/>
</dbReference>
<dbReference type="PANTHER" id="PTHR30469:SF11">
    <property type="entry name" value="BLL4320 PROTEIN"/>
    <property type="match status" value="1"/>
</dbReference>
<evidence type="ECO:0000259" key="3">
    <source>
        <dbReference type="Pfam" id="PF25954"/>
    </source>
</evidence>
<dbReference type="GO" id="GO:0015562">
    <property type="term" value="F:efflux transmembrane transporter activity"/>
    <property type="evidence" value="ECO:0007669"/>
    <property type="project" value="TreeGrafter"/>
</dbReference>
<evidence type="ECO:0000256" key="1">
    <source>
        <dbReference type="ARBA" id="ARBA00009477"/>
    </source>
</evidence>
<reference evidence="4" key="2">
    <citation type="submission" date="2020-09" db="EMBL/GenBank/DDBJ databases">
        <authorList>
            <person name="Sun Q."/>
            <person name="Ohkuma M."/>
        </authorList>
    </citation>
    <scope>NUCLEOTIDE SEQUENCE</scope>
    <source>
        <strain evidence="4">JCM 13919</strain>
    </source>
</reference>
<sequence length="413" mass="45654">MIIALVIVFGGIIGYNLFKSYMMKRYFATYEAPAVTVSSIVAKKENWKPTLSAVGNFVAVNGVDVNSEASGNVVAIHFESGEFVQKDAPLIDIDDAVDEATLKFNQSELALQKINYQRQVDLFKRGATPSSNVDAARAKLLQAEADVEKTEAVIRQKHITAPFAGRLGIRKINLGQFISPGETKIVTLQSMDPLFLEFYLPEQLLKKLHINQDITFSVEENPNFLFKGKITAINAKVDVNTHNILIQATVPNCPTEALKNPEKSPLVKVVKSEFHQKPIVLCSPLLNKKNKVDKFNFIPGMFANIEVDQPTLKDVVVLPTTSISYSLYGDAVYLIEKDKDGKKGKDGQDHLYVKRVFIKTGDQQGNYTVIEKGVKAGQEVVGSGELKLDDGTRVIINNDIKLTNTLDPKTLGK</sequence>
<evidence type="ECO:0000259" key="2">
    <source>
        <dbReference type="Pfam" id="PF25917"/>
    </source>
</evidence>
<gene>
    <name evidence="4" type="ORF">GCM10007966_21890</name>
</gene>
<dbReference type="Gene3D" id="2.40.30.170">
    <property type="match status" value="1"/>
</dbReference>
<dbReference type="GO" id="GO:1990281">
    <property type="term" value="C:efflux pump complex"/>
    <property type="evidence" value="ECO:0007669"/>
    <property type="project" value="TreeGrafter"/>
</dbReference>
<dbReference type="InterPro" id="IPR058792">
    <property type="entry name" value="Beta-barrel_RND_2"/>
</dbReference>
<dbReference type="InterPro" id="IPR006143">
    <property type="entry name" value="RND_pump_MFP"/>
</dbReference>
<comment type="caution">
    <text evidence="4">The sequence shown here is derived from an EMBL/GenBank/DDBJ whole genome shotgun (WGS) entry which is preliminary data.</text>
</comment>
<dbReference type="Pfam" id="PF25954">
    <property type="entry name" value="Beta-barrel_RND_2"/>
    <property type="match status" value="1"/>
</dbReference>
<accession>A0A917JYJ2</accession>
<dbReference type="PANTHER" id="PTHR30469">
    <property type="entry name" value="MULTIDRUG RESISTANCE PROTEIN MDTA"/>
    <property type="match status" value="1"/>
</dbReference>
<dbReference type="Gene3D" id="1.10.287.470">
    <property type="entry name" value="Helix hairpin bin"/>
    <property type="match status" value="1"/>
</dbReference>
<dbReference type="AlphaFoldDB" id="A0A917JYJ2"/>
<feature type="domain" description="Multidrug resistance protein MdtA-like barrel-sandwich hybrid" evidence="2">
    <location>
        <begin position="62"/>
        <end position="185"/>
    </location>
</feature>
<proteinExistence type="inferred from homology"/>
<evidence type="ECO:0000313" key="4">
    <source>
        <dbReference type="EMBL" id="GGI92900.1"/>
    </source>
</evidence>
<protein>
    <submittedName>
        <fullName evidence="4">MexH family multidrug efflux RND transporter periplasmic adaptor subunit</fullName>
    </submittedName>
</protein>
<dbReference type="Pfam" id="PF25917">
    <property type="entry name" value="BSH_RND"/>
    <property type="match status" value="1"/>
</dbReference>
<dbReference type="InterPro" id="IPR058625">
    <property type="entry name" value="MdtA-like_BSH"/>
</dbReference>
<name>A0A917JYJ2_9GAMM</name>
<organism evidence="4 5">
    <name type="scientific">Legionella impletisoli</name>
    <dbReference type="NCBI Taxonomy" id="343510"/>
    <lineage>
        <taxon>Bacteria</taxon>
        <taxon>Pseudomonadati</taxon>
        <taxon>Pseudomonadota</taxon>
        <taxon>Gammaproteobacteria</taxon>
        <taxon>Legionellales</taxon>
        <taxon>Legionellaceae</taxon>
        <taxon>Legionella</taxon>
    </lineage>
</organism>
<reference evidence="4" key="1">
    <citation type="journal article" date="2014" name="Int. J. Syst. Evol. Microbiol.">
        <title>Complete genome sequence of Corynebacterium casei LMG S-19264T (=DSM 44701T), isolated from a smear-ripened cheese.</title>
        <authorList>
            <consortium name="US DOE Joint Genome Institute (JGI-PGF)"/>
            <person name="Walter F."/>
            <person name="Albersmeier A."/>
            <person name="Kalinowski J."/>
            <person name="Ruckert C."/>
        </authorList>
    </citation>
    <scope>NUCLEOTIDE SEQUENCE</scope>
    <source>
        <strain evidence="4">JCM 13919</strain>
    </source>
</reference>
<dbReference type="Gene3D" id="2.40.420.20">
    <property type="match status" value="1"/>
</dbReference>
<keyword evidence="5" id="KW-1185">Reference proteome</keyword>